<organism evidence="5 6">
    <name type="scientific">Peribacillus muralis</name>
    <dbReference type="NCBI Taxonomy" id="264697"/>
    <lineage>
        <taxon>Bacteria</taxon>
        <taxon>Bacillati</taxon>
        <taxon>Bacillota</taxon>
        <taxon>Bacilli</taxon>
        <taxon>Bacillales</taxon>
        <taxon>Bacillaceae</taxon>
        <taxon>Peribacillus</taxon>
    </lineage>
</organism>
<proteinExistence type="predicted"/>
<dbReference type="GO" id="GO:0016887">
    <property type="term" value="F:ATP hydrolysis activity"/>
    <property type="evidence" value="ECO:0007669"/>
    <property type="project" value="InterPro"/>
</dbReference>
<sequence>MASIKMENVQKAFGKTIAVDHLNLDIKEGEFFTFLGPSGCGKTTTLRMIAGFYYPTKGIVRFSDKDMTRVPPEKRNTGMVFQNYALFPHMTVFENVAFGLRVRKIRSSELKRRVQDALQKVRLESYRNRQVSQLSGGQQQRVALARALVIEPEILLLDEPLSNLDAKLRDEMRVEILRLQRDYKITTIYVTHDQAEALSMSDRIAVFNYGICHQVGTPAEIYNQPANDFVASFIGEINLLPVQVKSVEHENMVVALENGEQQITIDVPKQAGEGDSILRTDKDLAVAIRPEAIRILDVAEDGINIFKGKIDSVQFFGSVVNVIVDVQNVSIRVDVLNTQEVGYYYQGKDVYVELPPNQLRLIPVISGDAP</sequence>
<keyword evidence="3 5" id="KW-0067">ATP-binding</keyword>
<dbReference type="Gene3D" id="2.40.50.140">
    <property type="entry name" value="Nucleic acid-binding proteins"/>
    <property type="match status" value="1"/>
</dbReference>
<dbReference type="InterPro" id="IPR003593">
    <property type="entry name" value="AAA+_ATPase"/>
</dbReference>
<dbReference type="InterPro" id="IPR013611">
    <property type="entry name" value="Transp-assoc_OB_typ2"/>
</dbReference>
<dbReference type="PANTHER" id="PTHR42781:SF4">
    <property type="entry name" value="SPERMIDINE_PUTRESCINE IMPORT ATP-BINDING PROTEIN POTA"/>
    <property type="match status" value="1"/>
</dbReference>
<dbReference type="RefSeq" id="WP_064464083.1">
    <property type="nucleotide sequence ID" value="NZ_CP017080.1"/>
</dbReference>
<dbReference type="GO" id="GO:0140359">
    <property type="term" value="F:ABC-type transporter activity"/>
    <property type="evidence" value="ECO:0007669"/>
    <property type="project" value="UniProtKB-ARBA"/>
</dbReference>
<dbReference type="Gene3D" id="3.40.50.300">
    <property type="entry name" value="P-loop containing nucleotide triphosphate hydrolases"/>
    <property type="match status" value="1"/>
</dbReference>
<evidence type="ECO:0000256" key="3">
    <source>
        <dbReference type="ARBA" id="ARBA00022840"/>
    </source>
</evidence>
<keyword evidence="6" id="KW-1185">Reference proteome</keyword>
<dbReference type="Pfam" id="PF08402">
    <property type="entry name" value="TOBE_2"/>
    <property type="match status" value="1"/>
</dbReference>
<dbReference type="Proteomes" id="UP000077926">
    <property type="component" value="Chromosome"/>
</dbReference>
<dbReference type="Pfam" id="PF00005">
    <property type="entry name" value="ABC_tran"/>
    <property type="match status" value="1"/>
</dbReference>
<accession>A0A1B3XJ90</accession>
<dbReference type="Gene3D" id="2.40.50.100">
    <property type="match status" value="1"/>
</dbReference>
<reference evidence="5 6" key="1">
    <citation type="submission" date="2016-08" db="EMBL/GenBank/DDBJ databases">
        <title>Complete genome sequence of Bacillus muralis G25-68, a strain with toxicity to nematodes.</title>
        <authorList>
            <person name="Zheng Z."/>
        </authorList>
    </citation>
    <scope>NUCLEOTIDE SEQUENCE [LARGE SCALE GENOMIC DNA]</scope>
    <source>
        <strain evidence="5 6">G25-68</strain>
    </source>
</reference>
<dbReference type="OrthoDB" id="9790614at2"/>
<dbReference type="InterPro" id="IPR003439">
    <property type="entry name" value="ABC_transporter-like_ATP-bd"/>
</dbReference>
<dbReference type="GO" id="GO:0005524">
    <property type="term" value="F:ATP binding"/>
    <property type="evidence" value="ECO:0007669"/>
    <property type="project" value="UniProtKB-KW"/>
</dbReference>
<keyword evidence="1" id="KW-0813">Transport</keyword>
<gene>
    <name evidence="5" type="ORF">ABE28_002855</name>
</gene>
<evidence type="ECO:0000256" key="2">
    <source>
        <dbReference type="ARBA" id="ARBA00022741"/>
    </source>
</evidence>
<dbReference type="PROSITE" id="PS00211">
    <property type="entry name" value="ABC_TRANSPORTER_1"/>
    <property type="match status" value="1"/>
</dbReference>
<dbReference type="InterPro" id="IPR027417">
    <property type="entry name" value="P-loop_NTPase"/>
</dbReference>
<dbReference type="KEGG" id="bmur:ABE28_002855"/>
<dbReference type="InterPro" id="IPR008995">
    <property type="entry name" value="Mo/tungstate-bd_C_term_dom"/>
</dbReference>
<dbReference type="EMBL" id="CP017080">
    <property type="protein sequence ID" value="AOH53277.1"/>
    <property type="molecule type" value="Genomic_DNA"/>
</dbReference>
<dbReference type="SUPFAM" id="SSF52540">
    <property type="entry name" value="P-loop containing nucleoside triphosphate hydrolases"/>
    <property type="match status" value="1"/>
</dbReference>
<dbReference type="InterPro" id="IPR017871">
    <property type="entry name" value="ABC_transporter-like_CS"/>
</dbReference>
<name>A0A1B3XJ90_9BACI</name>
<evidence type="ECO:0000313" key="6">
    <source>
        <dbReference type="Proteomes" id="UP000077926"/>
    </source>
</evidence>
<evidence type="ECO:0000256" key="1">
    <source>
        <dbReference type="ARBA" id="ARBA00022448"/>
    </source>
</evidence>
<dbReference type="AlphaFoldDB" id="A0A1B3XJ90"/>
<evidence type="ECO:0000259" key="4">
    <source>
        <dbReference type="PROSITE" id="PS50893"/>
    </source>
</evidence>
<feature type="domain" description="ABC transporter" evidence="4">
    <location>
        <begin position="4"/>
        <end position="234"/>
    </location>
</feature>
<protein>
    <submittedName>
        <fullName evidence="5">Spermidine/putrescine ABC transporter ATP-binding protein</fullName>
    </submittedName>
</protein>
<dbReference type="GO" id="GO:0043190">
    <property type="term" value="C:ATP-binding cassette (ABC) transporter complex"/>
    <property type="evidence" value="ECO:0007669"/>
    <property type="project" value="InterPro"/>
</dbReference>
<dbReference type="PROSITE" id="PS50893">
    <property type="entry name" value="ABC_TRANSPORTER_2"/>
    <property type="match status" value="1"/>
</dbReference>
<dbReference type="FunFam" id="3.40.50.300:FF:000042">
    <property type="entry name" value="Maltose/maltodextrin ABC transporter, ATP-binding protein"/>
    <property type="match status" value="1"/>
</dbReference>
<dbReference type="InterPro" id="IPR012340">
    <property type="entry name" value="NA-bd_OB-fold"/>
</dbReference>
<dbReference type="InterPro" id="IPR050093">
    <property type="entry name" value="ABC_SmlMolc_Importer"/>
</dbReference>
<evidence type="ECO:0000313" key="5">
    <source>
        <dbReference type="EMBL" id="AOH53277.1"/>
    </source>
</evidence>
<dbReference type="PANTHER" id="PTHR42781">
    <property type="entry name" value="SPERMIDINE/PUTRESCINE IMPORT ATP-BINDING PROTEIN POTA"/>
    <property type="match status" value="1"/>
</dbReference>
<keyword evidence="2" id="KW-0547">Nucleotide-binding</keyword>
<dbReference type="SUPFAM" id="SSF50331">
    <property type="entry name" value="MOP-like"/>
    <property type="match status" value="1"/>
</dbReference>
<dbReference type="STRING" id="264697.ABE28_002855"/>
<dbReference type="SMART" id="SM00382">
    <property type="entry name" value="AAA"/>
    <property type="match status" value="1"/>
</dbReference>